<gene>
    <name evidence="4" type="primary">WBGene00280760</name>
</gene>
<accession>A0A2A6D2I0</accession>
<evidence type="ECO:0000313" key="5">
    <source>
        <dbReference type="Proteomes" id="UP000005239"/>
    </source>
</evidence>
<evidence type="ECO:0000313" key="4">
    <source>
        <dbReference type="EnsemblMetazoa" id="PPA42391.1"/>
    </source>
</evidence>
<dbReference type="SUPFAM" id="SSF48508">
    <property type="entry name" value="Nuclear receptor ligand-binding domain"/>
    <property type="match status" value="1"/>
</dbReference>
<evidence type="ECO:0000256" key="3">
    <source>
        <dbReference type="ARBA" id="ARBA00023170"/>
    </source>
</evidence>
<keyword evidence="3" id="KW-0675">Receptor</keyword>
<accession>A0A8R1UWI6</accession>
<protein>
    <submittedName>
        <fullName evidence="4">Nuclear receptor</fullName>
    </submittedName>
</protein>
<dbReference type="Proteomes" id="UP000005239">
    <property type="component" value="Unassembled WGS sequence"/>
</dbReference>
<sequence length="215" mass="24875">MTHAEMEAQRRDEQMALRLAKYSDVMPYSNIFFVGAMDFAKSAFDNFIEMSAQTRHSLVYTNFQLLQCLDGAYASLKNFPNELAVMASYTTYVNEEILDQFFSGCPEEYENDEVVRNFRKNVEVIKAVKLQFRKVKPSIEEFIAIFGLALWNGYTADLSVETARIVRTNRKALLLELQKVYARDGNTRYTSRMAEVFGLLVNTFREIQKAMRCVI</sequence>
<evidence type="ECO:0000256" key="2">
    <source>
        <dbReference type="ARBA" id="ARBA00023163"/>
    </source>
</evidence>
<dbReference type="Gene3D" id="1.10.565.10">
    <property type="entry name" value="Retinoid X Receptor"/>
    <property type="match status" value="1"/>
</dbReference>
<dbReference type="PROSITE" id="PS51843">
    <property type="entry name" value="NR_LBD"/>
    <property type="match status" value="1"/>
</dbReference>
<reference evidence="5" key="1">
    <citation type="journal article" date="2008" name="Nat. Genet.">
        <title>The Pristionchus pacificus genome provides a unique perspective on nematode lifestyle and parasitism.</title>
        <authorList>
            <person name="Dieterich C."/>
            <person name="Clifton S.W."/>
            <person name="Schuster L.N."/>
            <person name="Chinwalla A."/>
            <person name="Delehaunty K."/>
            <person name="Dinkelacker I."/>
            <person name="Fulton L."/>
            <person name="Fulton R."/>
            <person name="Godfrey J."/>
            <person name="Minx P."/>
            <person name="Mitreva M."/>
            <person name="Roeseler W."/>
            <person name="Tian H."/>
            <person name="Witte H."/>
            <person name="Yang S.P."/>
            <person name="Wilson R.K."/>
            <person name="Sommer R.J."/>
        </authorList>
    </citation>
    <scope>NUCLEOTIDE SEQUENCE [LARGE SCALE GENOMIC DNA]</scope>
    <source>
        <strain evidence="5">PS312</strain>
    </source>
</reference>
<keyword evidence="1" id="KW-0805">Transcription regulation</keyword>
<dbReference type="EnsemblMetazoa" id="PPA42391.1">
    <property type="protein sequence ID" value="PPA42391.1"/>
    <property type="gene ID" value="WBGene00280760"/>
</dbReference>
<dbReference type="PANTHER" id="PTHR46011:SF6">
    <property type="entry name" value="HIGH ZINC ACTIVATED NUCLEAR RECEPTOR PROTEIN"/>
    <property type="match status" value="1"/>
</dbReference>
<dbReference type="InterPro" id="IPR000536">
    <property type="entry name" value="Nucl_hrmn_rcpt_lig-bd"/>
</dbReference>
<keyword evidence="5" id="KW-1185">Reference proteome</keyword>
<proteinExistence type="predicted"/>
<organism evidence="4 5">
    <name type="scientific">Pristionchus pacificus</name>
    <name type="common">Parasitic nematode worm</name>
    <dbReference type="NCBI Taxonomy" id="54126"/>
    <lineage>
        <taxon>Eukaryota</taxon>
        <taxon>Metazoa</taxon>
        <taxon>Ecdysozoa</taxon>
        <taxon>Nematoda</taxon>
        <taxon>Chromadorea</taxon>
        <taxon>Rhabditida</taxon>
        <taxon>Rhabditina</taxon>
        <taxon>Diplogasteromorpha</taxon>
        <taxon>Diplogasteroidea</taxon>
        <taxon>Neodiplogasteridae</taxon>
        <taxon>Pristionchus</taxon>
    </lineage>
</organism>
<name>A0A2A6D2I0_PRIPA</name>
<keyword evidence="2" id="KW-0804">Transcription</keyword>
<dbReference type="AlphaFoldDB" id="A0A2A6D2I0"/>
<dbReference type="Pfam" id="PF00104">
    <property type="entry name" value="Hormone_recep"/>
    <property type="match status" value="1"/>
</dbReference>
<dbReference type="GO" id="GO:0003700">
    <property type="term" value="F:DNA-binding transcription factor activity"/>
    <property type="evidence" value="ECO:0000318"/>
    <property type="project" value="GO_Central"/>
</dbReference>
<reference evidence="4" key="2">
    <citation type="submission" date="2022-06" db="UniProtKB">
        <authorList>
            <consortium name="EnsemblMetazoa"/>
        </authorList>
    </citation>
    <scope>IDENTIFICATION</scope>
    <source>
        <strain evidence="4">PS312</strain>
    </source>
</reference>
<dbReference type="InterPro" id="IPR035500">
    <property type="entry name" value="NHR-like_dom_sf"/>
</dbReference>
<evidence type="ECO:0000256" key="1">
    <source>
        <dbReference type="ARBA" id="ARBA00023015"/>
    </source>
</evidence>
<dbReference type="GO" id="GO:0005634">
    <property type="term" value="C:nucleus"/>
    <property type="evidence" value="ECO:0000318"/>
    <property type="project" value="GO_Central"/>
</dbReference>
<dbReference type="PANTHER" id="PTHR46011">
    <property type="entry name" value="NUCLEAR HORMONE RECEPTOR FAMILY MEMBER NHR-86-RELATED"/>
    <property type="match status" value="1"/>
</dbReference>